<dbReference type="EMBL" id="BMGG01000011">
    <property type="protein sequence ID" value="GGC90831.1"/>
    <property type="molecule type" value="Genomic_DNA"/>
</dbReference>
<protein>
    <submittedName>
        <fullName evidence="2">Uncharacterized protein</fullName>
    </submittedName>
</protein>
<reference evidence="2" key="1">
    <citation type="journal article" date="2014" name="Int. J. Syst. Evol. Microbiol.">
        <title>Complete genome sequence of Corynebacterium casei LMG S-19264T (=DSM 44701T), isolated from a smear-ripened cheese.</title>
        <authorList>
            <consortium name="US DOE Joint Genome Institute (JGI-PGF)"/>
            <person name="Walter F."/>
            <person name="Albersmeier A."/>
            <person name="Kalinowski J."/>
            <person name="Ruckert C."/>
        </authorList>
    </citation>
    <scope>NUCLEOTIDE SEQUENCE</scope>
    <source>
        <strain evidence="2">CGMCC 1.12919</strain>
    </source>
</reference>
<accession>A0A916XQF7</accession>
<keyword evidence="3" id="KW-1185">Reference proteome</keyword>
<evidence type="ECO:0000313" key="2">
    <source>
        <dbReference type="EMBL" id="GGC90831.1"/>
    </source>
</evidence>
<feature type="region of interest" description="Disordered" evidence="1">
    <location>
        <begin position="1"/>
        <end position="23"/>
    </location>
</feature>
<name>A0A916XQF7_9HYPH</name>
<comment type="caution">
    <text evidence="2">The sequence shown here is derived from an EMBL/GenBank/DDBJ whole genome shotgun (WGS) entry which is preliminary data.</text>
</comment>
<dbReference type="Proteomes" id="UP000637002">
    <property type="component" value="Unassembled WGS sequence"/>
</dbReference>
<sequence length="111" mass="12331">MARPSPVQPPRAPAVRFAVDPGDIPPEKAARRLHLTAAEFRDALPRLLARGFPAPDPTTGMFDLEAIDRWRHARHLRLFPELTAAAPPAEPPRVNDMGARFVEAAKRRRDG</sequence>
<proteinExistence type="predicted"/>
<dbReference type="AlphaFoldDB" id="A0A916XQF7"/>
<reference evidence="2" key="2">
    <citation type="submission" date="2020-09" db="EMBL/GenBank/DDBJ databases">
        <authorList>
            <person name="Sun Q."/>
            <person name="Zhou Y."/>
        </authorList>
    </citation>
    <scope>NUCLEOTIDE SEQUENCE</scope>
    <source>
        <strain evidence="2">CGMCC 1.12919</strain>
    </source>
</reference>
<feature type="compositionally biased region" description="Pro residues" evidence="1">
    <location>
        <begin position="1"/>
        <end position="12"/>
    </location>
</feature>
<evidence type="ECO:0000313" key="3">
    <source>
        <dbReference type="Proteomes" id="UP000637002"/>
    </source>
</evidence>
<gene>
    <name evidence="2" type="ORF">GCM10010994_55780</name>
</gene>
<evidence type="ECO:0000256" key="1">
    <source>
        <dbReference type="SAM" id="MobiDB-lite"/>
    </source>
</evidence>
<organism evidence="2 3">
    <name type="scientific">Chelatococcus reniformis</name>
    <dbReference type="NCBI Taxonomy" id="1494448"/>
    <lineage>
        <taxon>Bacteria</taxon>
        <taxon>Pseudomonadati</taxon>
        <taxon>Pseudomonadota</taxon>
        <taxon>Alphaproteobacteria</taxon>
        <taxon>Hyphomicrobiales</taxon>
        <taxon>Chelatococcaceae</taxon>
        <taxon>Chelatococcus</taxon>
    </lineage>
</organism>